<name>A0ABU6XN78_9FABA</name>
<evidence type="ECO:0000256" key="3">
    <source>
        <dbReference type="ARBA" id="ARBA00012886"/>
    </source>
</evidence>
<keyword evidence="6 8" id="KW-0378">Hydrolase</keyword>
<accession>A0ABU6XN78</accession>
<proteinExistence type="inferred from homology"/>
<evidence type="ECO:0000313" key="8">
    <source>
        <dbReference type="EMBL" id="MED6198305.1"/>
    </source>
</evidence>
<evidence type="ECO:0000256" key="2">
    <source>
        <dbReference type="ARBA" id="ARBA00011083"/>
    </source>
</evidence>
<protein>
    <recommendedName>
        <fullName evidence="3">folate gamma-glutamyl hydrolase</fullName>
        <ecNumber evidence="3">3.4.19.9</ecNumber>
    </recommendedName>
</protein>
<dbReference type="Proteomes" id="UP001341840">
    <property type="component" value="Unassembled WGS sequence"/>
</dbReference>
<keyword evidence="5" id="KW-0732">Signal</keyword>
<dbReference type="EC" id="3.4.19.9" evidence="3"/>
<dbReference type="InterPro" id="IPR011697">
    <property type="entry name" value="Peptidase_C26"/>
</dbReference>
<feature type="non-terminal residue" evidence="8">
    <location>
        <position position="187"/>
    </location>
</feature>
<dbReference type="PANTHER" id="PTHR11315:SF0">
    <property type="entry name" value="FOLATE GAMMA-GLUTAMYL HYDROLASE"/>
    <property type="match status" value="1"/>
</dbReference>
<dbReference type="SUPFAM" id="SSF52317">
    <property type="entry name" value="Class I glutamine amidotransferase-like"/>
    <property type="match status" value="1"/>
</dbReference>
<dbReference type="EMBL" id="JASCZI010212091">
    <property type="protein sequence ID" value="MED6198305.1"/>
    <property type="molecule type" value="Genomic_DNA"/>
</dbReference>
<dbReference type="InterPro" id="IPR015527">
    <property type="entry name" value="Pept_C26_g-glut_hydrolase"/>
</dbReference>
<evidence type="ECO:0000256" key="7">
    <source>
        <dbReference type="PROSITE-ProRule" id="PRU00607"/>
    </source>
</evidence>
<dbReference type="Gene3D" id="3.40.50.880">
    <property type="match status" value="1"/>
</dbReference>
<organism evidence="8 9">
    <name type="scientific">Stylosanthes scabra</name>
    <dbReference type="NCBI Taxonomy" id="79078"/>
    <lineage>
        <taxon>Eukaryota</taxon>
        <taxon>Viridiplantae</taxon>
        <taxon>Streptophyta</taxon>
        <taxon>Embryophyta</taxon>
        <taxon>Tracheophyta</taxon>
        <taxon>Spermatophyta</taxon>
        <taxon>Magnoliopsida</taxon>
        <taxon>eudicotyledons</taxon>
        <taxon>Gunneridae</taxon>
        <taxon>Pentapetalae</taxon>
        <taxon>rosids</taxon>
        <taxon>fabids</taxon>
        <taxon>Fabales</taxon>
        <taxon>Fabaceae</taxon>
        <taxon>Papilionoideae</taxon>
        <taxon>50 kb inversion clade</taxon>
        <taxon>dalbergioids sensu lato</taxon>
        <taxon>Dalbergieae</taxon>
        <taxon>Pterocarpus clade</taxon>
        <taxon>Stylosanthes</taxon>
    </lineage>
</organism>
<comment type="subcellular location">
    <subcellularLocation>
        <location evidence="1">Secreted</location>
        <location evidence="1">Extracellular space</location>
    </subcellularLocation>
</comment>
<gene>
    <name evidence="8" type="primary">GGH1_3</name>
    <name evidence="8" type="ORF">PIB30_065014</name>
</gene>
<dbReference type="PROSITE" id="PS51275">
    <property type="entry name" value="PEPTIDASE_C26_GGH"/>
    <property type="match status" value="1"/>
</dbReference>
<reference evidence="8 9" key="1">
    <citation type="journal article" date="2023" name="Plants (Basel)">
        <title>Bridging the Gap: Combining Genomics and Transcriptomics Approaches to Understand Stylosanthes scabra, an Orphan Legume from the Brazilian Caatinga.</title>
        <authorList>
            <person name="Ferreira-Neto J.R.C."/>
            <person name="da Silva M.D."/>
            <person name="Binneck E."/>
            <person name="de Melo N.F."/>
            <person name="da Silva R.H."/>
            <person name="de Melo A.L.T.M."/>
            <person name="Pandolfi V."/>
            <person name="Bustamante F.O."/>
            <person name="Brasileiro-Vidal A.C."/>
            <person name="Benko-Iseppon A.M."/>
        </authorList>
    </citation>
    <scope>NUCLEOTIDE SEQUENCE [LARGE SCALE GENOMIC DNA]</scope>
    <source>
        <tissue evidence="8">Leaves</tissue>
    </source>
</reference>
<evidence type="ECO:0000256" key="6">
    <source>
        <dbReference type="ARBA" id="ARBA00022801"/>
    </source>
</evidence>
<keyword evidence="9" id="KW-1185">Reference proteome</keyword>
<comment type="caution">
    <text evidence="7">Lacks conserved residue(s) required for the propagation of feature annotation.</text>
</comment>
<keyword evidence="4" id="KW-0964">Secreted</keyword>
<dbReference type="PANTHER" id="PTHR11315">
    <property type="entry name" value="PROTEASE FAMILY C26 GAMMA-GLUTAMYL HYDROLASE"/>
    <property type="match status" value="1"/>
</dbReference>
<dbReference type="GO" id="GO:0034722">
    <property type="term" value="F:gamma-glutamyl-peptidase activity"/>
    <property type="evidence" value="ECO:0007669"/>
    <property type="project" value="UniProtKB-EC"/>
</dbReference>
<evidence type="ECO:0000313" key="9">
    <source>
        <dbReference type="Proteomes" id="UP001341840"/>
    </source>
</evidence>
<dbReference type="Pfam" id="PF07722">
    <property type="entry name" value="Peptidase_C26"/>
    <property type="match status" value="1"/>
</dbReference>
<dbReference type="InterPro" id="IPR029062">
    <property type="entry name" value="Class_I_gatase-like"/>
</dbReference>
<comment type="caution">
    <text evidence="8">The sequence shown here is derived from an EMBL/GenBank/DDBJ whole genome shotgun (WGS) entry which is preliminary data.</text>
</comment>
<sequence length="187" mass="21000">MTSPQDASSSSPNPYESVIGILTHPRTLNGEIKPDSIIRKSYVKFVKSAGARAIPLIYNEDPNELRKKLDLVNGVLLTGGRAINHGKDVKTEKEVVVEKYAETVRSIFEYVKKRNGEGKDYFPLYGICLGFELITKIVSEDDDILENFDADDYASNLDFAKEEALKGSIFERYIISTILFRIRCGGR</sequence>
<evidence type="ECO:0000256" key="4">
    <source>
        <dbReference type="ARBA" id="ARBA00022525"/>
    </source>
</evidence>
<evidence type="ECO:0000256" key="1">
    <source>
        <dbReference type="ARBA" id="ARBA00004239"/>
    </source>
</evidence>
<comment type="similarity">
    <text evidence="2">Belongs to the peptidase C26 family.</text>
</comment>
<evidence type="ECO:0000256" key="5">
    <source>
        <dbReference type="ARBA" id="ARBA00022729"/>
    </source>
</evidence>